<comment type="caution">
    <text evidence="1">The sequence shown here is derived from an EMBL/GenBank/DDBJ whole genome shotgun (WGS) entry which is preliminary data.</text>
</comment>
<evidence type="ECO:0000313" key="1">
    <source>
        <dbReference type="EMBL" id="KAF2901815.1"/>
    </source>
</evidence>
<gene>
    <name evidence="1" type="ORF">ILUMI_04372</name>
</gene>
<dbReference type="OrthoDB" id="6757706at2759"/>
<name>A0A8K0GEM2_IGNLU</name>
<keyword evidence="2" id="KW-1185">Reference proteome</keyword>
<organism evidence="1 2">
    <name type="scientific">Ignelater luminosus</name>
    <name type="common">Cucubano</name>
    <name type="synonym">Pyrophorus luminosus</name>
    <dbReference type="NCBI Taxonomy" id="2038154"/>
    <lineage>
        <taxon>Eukaryota</taxon>
        <taxon>Metazoa</taxon>
        <taxon>Ecdysozoa</taxon>
        <taxon>Arthropoda</taxon>
        <taxon>Hexapoda</taxon>
        <taxon>Insecta</taxon>
        <taxon>Pterygota</taxon>
        <taxon>Neoptera</taxon>
        <taxon>Endopterygota</taxon>
        <taxon>Coleoptera</taxon>
        <taxon>Polyphaga</taxon>
        <taxon>Elateriformia</taxon>
        <taxon>Elateroidea</taxon>
        <taxon>Elateridae</taxon>
        <taxon>Agrypninae</taxon>
        <taxon>Pyrophorini</taxon>
        <taxon>Ignelater</taxon>
    </lineage>
</organism>
<sequence>MSPLESNMYIITRWLKLTEQFNTKHLAVGSRVRRKKYAISKASDYFTAKIAPNYVGHFVVRRRIFPNVYELESAYGEVKQIWYIKDLKAHPPEDNNLVVVSIDVWLRICFLIVLRCRRLFWAVGWASGLENAVSIDAVRLRSETRRDMLLGLVFNFIGNDFPVQTDDLLLKLFSTRKQEHHINNGIILWCFRIVVPVKLRDQLLAEFHSTHEGISKVNANAKTAYFWLPYLVAVLKE</sequence>
<accession>A0A8K0GEM2</accession>
<dbReference type="EMBL" id="VTPC01001486">
    <property type="protein sequence ID" value="KAF2901815.1"/>
    <property type="molecule type" value="Genomic_DNA"/>
</dbReference>
<protein>
    <submittedName>
        <fullName evidence="1">Uncharacterized protein</fullName>
    </submittedName>
</protein>
<proteinExistence type="predicted"/>
<dbReference type="AlphaFoldDB" id="A0A8K0GEM2"/>
<dbReference type="Proteomes" id="UP000801492">
    <property type="component" value="Unassembled WGS sequence"/>
</dbReference>
<evidence type="ECO:0000313" key="2">
    <source>
        <dbReference type="Proteomes" id="UP000801492"/>
    </source>
</evidence>
<reference evidence="1" key="1">
    <citation type="submission" date="2019-08" db="EMBL/GenBank/DDBJ databases">
        <title>The genome of the North American firefly Photinus pyralis.</title>
        <authorList>
            <consortium name="Photinus pyralis genome working group"/>
            <person name="Fallon T.R."/>
            <person name="Sander Lower S.E."/>
            <person name="Weng J.-K."/>
        </authorList>
    </citation>
    <scope>NUCLEOTIDE SEQUENCE</scope>
    <source>
        <strain evidence="1">TRF0915ILg1</strain>
        <tissue evidence="1">Whole body</tissue>
    </source>
</reference>